<feature type="transmembrane region" description="Helical" evidence="1">
    <location>
        <begin position="25"/>
        <end position="54"/>
    </location>
</feature>
<accession>A0A919IC20</accession>
<keyword evidence="1" id="KW-1133">Transmembrane helix</keyword>
<proteinExistence type="predicted"/>
<organism evidence="2 3">
    <name type="scientific">Actinoplanes cyaneus</name>
    <dbReference type="NCBI Taxonomy" id="52696"/>
    <lineage>
        <taxon>Bacteria</taxon>
        <taxon>Bacillati</taxon>
        <taxon>Actinomycetota</taxon>
        <taxon>Actinomycetes</taxon>
        <taxon>Micromonosporales</taxon>
        <taxon>Micromonosporaceae</taxon>
        <taxon>Actinoplanes</taxon>
    </lineage>
</organism>
<sequence>MTSHVDQVLGPSDDTVSFIQPRAMFYVTVLWVVAAAWVAMLAVYLVMAVVFGARPQPADIVVYVEIAMIVPVIAAAVPLLLLYRRLGWLHTSVHGIDFAATGRKAVHLPWSGIASVGLHGWGPFTELVVTPIGADYARVIDGPGFAPRTRHRGEEMSYVVDVGLMSPGPEVLLAELHRRIPSKV</sequence>
<keyword evidence="3" id="KW-1185">Reference proteome</keyword>
<evidence type="ECO:0000256" key="1">
    <source>
        <dbReference type="SAM" id="Phobius"/>
    </source>
</evidence>
<gene>
    <name evidence="2" type="ORF">Acy02nite_06250</name>
</gene>
<dbReference type="AlphaFoldDB" id="A0A919IC20"/>
<name>A0A919IC20_9ACTN</name>
<dbReference type="EMBL" id="BOMH01000004">
    <property type="protein sequence ID" value="GID62744.1"/>
    <property type="molecule type" value="Genomic_DNA"/>
</dbReference>
<dbReference type="Proteomes" id="UP000619479">
    <property type="component" value="Unassembled WGS sequence"/>
</dbReference>
<comment type="caution">
    <text evidence="2">The sequence shown here is derived from an EMBL/GenBank/DDBJ whole genome shotgun (WGS) entry which is preliminary data.</text>
</comment>
<feature type="transmembrane region" description="Helical" evidence="1">
    <location>
        <begin position="60"/>
        <end position="83"/>
    </location>
</feature>
<keyword evidence="1" id="KW-0472">Membrane</keyword>
<protein>
    <recommendedName>
        <fullName evidence="4">PH domain-containing protein</fullName>
    </recommendedName>
</protein>
<evidence type="ECO:0008006" key="4">
    <source>
        <dbReference type="Google" id="ProtNLM"/>
    </source>
</evidence>
<dbReference type="RefSeq" id="WP_239174140.1">
    <property type="nucleotide sequence ID" value="NZ_BAAAUC010000021.1"/>
</dbReference>
<evidence type="ECO:0000313" key="3">
    <source>
        <dbReference type="Proteomes" id="UP000619479"/>
    </source>
</evidence>
<evidence type="ECO:0000313" key="2">
    <source>
        <dbReference type="EMBL" id="GID62744.1"/>
    </source>
</evidence>
<reference evidence="2" key="1">
    <citation type="submission" date="2021-01" db="EMBL/GenBank/DDBJ databases">
        <title>Whole genome shotgun sequence of Actinoplanes cyaneus NBRC 14990.</title>
        <authorList>
            <person name="Komaki H."/>
            <person name="Tamura T."/>
        </authorList>
    </citation>
    <scope>NUCLEOTIDE SEQUENCE</scope>
    <source>
        <strain evidence="2">NBRC 14990</strain>
    </source>
</reference>
<keyword evidence="1" id="KW-0812">Transmembrane</keyword>